<dbReference type="CDD" id="cd02440">
    <property type="entry name" value="AdoMet_MTases"/>
    <property type="match status" value="1"/>
</dbReference>
<evidence type="ECO:0000256" key="6">
    <source>
        <dbReference type="PIRSR" id="PIRSR003085-1"/>
    </source>
</evidence>
<dbReference type="PIRSF" id="PIRSF003085">
    <property type="entry name" value="CMAS"/>
    <property type="match status" value="1"/>
</dbReference>
<evidence type="ECO:0008006" key="9">
    <source>
        <dbReference type="Google" id="ProtNLM"/>
    </source>
</evidence>
<dbReference type="InterPro" id="IPR029063">
    <property type="entry name" value="SAM-dependent_MTases_sf"/>
</dbReference>
<dbReference type="EMBL" id="CADIJQ010000009">
    <property type="protein sequence ID" value="CAB3730104.1"/>
    <property type="molecule type" value="Genomic_DNA"/>
</dbReference>
<dbReference type="SUPFAM" id="SSF53335">
    <property type="entry name" value="S-adenosyl-L-methionine-dependent methyltransferases"/>
    <property type="match status" value="1"/>
</dbReference>
<dbReference type="Gene3D" id="3.40.50.150">
    <property type="entry name" value="Vaccinia Virus protein VP39"/>
    <property type="match status" value="1"/>
</dbReference>
<name>A0A6S7APL2_9BURK</name>
<evidence type="ECO:0000313" key="8">
    <source>
        <dbReference type="Proteomes" id="UP000494269"/>
    </source>
</evidence>
<gene>
    <name evidence="7" type="ORF">LMG3441_04585</name>
</gene>
<dbReference type="PANTHER" id="PTHR43667:SF1">
    <property type="entry name" value="CYCLOPROPANE-FATTY-ACYL-PHOSPHOLIPID SYNTHASE"/>
    <property type="match status" value="1"/>
</dbReference>
<evidence type="ECO:0000313" key="7">
    <source>
        <dbReference type="EMBL" id="CAB3730104.1"/>
    </source>
</evidence>
<dbReference type="GO" id="GO:0008168">
    <property type="term" value="F:methyltransferase activity"/>
    <property type="evidence" value="ECO:0007669"/>
    <property type="project" value="UniProtKB-KW"/>
</dbReference>
<sequence length="420" mass="46774">MNPLLSVVERKLDALPVTVQLVLPDGVVLGPPDPRVRFVTHDKTALAHLAEGAVGVLGQDYVEGRIDIEGNMRDVMAAASALMPGSPVDAARGGWLTELVRKVMSVWRHSIERDAKQIEFHYDLSDDFYALWLDPRRVYSCAYYRTPDMTLAQAQEAKLDHICRKLRLQAGERFLDVGAGWGGLLLWAAEHYGVDATGITLSRNQHAHVTKLIQEKGLAGRVRMELLDYRKLDESQPYDKIASVGMFEHVGRAQLEGYFAKLRRLLKPGGLIMNHGITAAGVYNAELGNGMGEFIEKYIFPGGELTHISVVMEAMTNGGLEEVDIENLRPHYARTLWAWSDALEARLPEAAQVLGGEQGARSLRAYRLYLAGCAMAFEHGWIALHQILGQPPATGRPDELDNPADLSYPWRRDYMYSGDR</sequence>
<dbReference type="PANTHER" id="PTHR43667">
    <property type="entry name" value="CYCLOPROPANE-FATTY-ACYL-PHOSPHOLIPID SYNTHASE"/>
    <property type="match status" value="1"/>
</dbReference>
<keyword evidence="3" id="KW-0808">Transferase</keyword>
<feature type="active site" evidence="6">
    <location>
        <position position="373"/>
    </location>
</feature>
<accession>A0A6S7APL2</accession>
<evidence type="ECO:0000256" key="1">
    <source>
        <dbReference type="ARBA" id="ARBA00010815"/>
    </source>
</evidence>
<proteinExistence type="inferred from homology"/>
<evidence type="ECO:0000256" key="3">
    <source>
        <dbReference type="ARBA" id="ARBA00022679"/>
    </source>
</evidence>
<reference evidence="7 8" key="1">
    <citation type="submission" date="2020-04" db="EMBL/GenBank/DDBJ databases">
        <authorList>
            <person name="De Canck E."/>
        </authorList>
    </citation>
    <scope>NUCLEOTIDE SEQUENCE [LARGE SCALE GENOMIC DNA]</scope>
    <source>
        <strain evidence="7 8">LMG 3441</strain>
    </source>
</reference>
<keyword evidence="5" id="KW-0443">Lipid metabolism</keyword>
<dbReference type="InterPro" id="IPR003333">
    <property type="entry name" value="CMAS"/>
</dbReference>
<keyword evidence="4" id="KW-0949">S-adenosyl-L-methionine</keyword>
<dbReference type="GO" id="GO:0008610">
    <property type="term" value="P:lipid biosynthetic process"/>
    <property type="evidence" value="ECO:0007669"/>
    <property type="project" value="InterPro"/>
</dbReference>
<comment type="similarity">
    <text evidence="1">Belongs to the CFA/CMAS family.</text>
</comment>
<evidence type="ECO:0000256" key="2">
    <source>
        <dbReference type="ARBA" id="ARBA00022603"/>
    </source>
</evidence>
<evidence type="ECO:0000256" key="4">
    <source>
        <dbReference type="ARBA" id="ARBA00022691"/>
    </source>
</evidence>
<evidence type="ECO:0000256" key="5">
    <source>
        <dbReference type="ARBA" id="ARBA00023098"/>
    </source>
</evidence>
<dbReference type="RefSeq" id="WP_175171074.1">
    <property type="nucleotide sequence ID" value="NZ_CADIJQ010000009.1"/>
</dbReference>
<dbReference type="InterPro" id="IPR050723">
    <property type="entry name" value="CFA/CMAS"/>
</dbReference>
<dbReference type="GO" id="GO:0032259">
    <property type="term" value="P:methylation"/>
    <property type="evidence" value="ECO:0007669"/>
    <property type="project" value="UniProtKB-KW"/>
</dbReference>
<protein>
    <recommendedName>
        <fullName evidence="9">Cyclopropane-fatty-acyl-phospholipid synthase</fullName>
    </recommendedName>
</protein>
<dbReference type="AlphaFoldDB" id="A0A6S7APL2"/>
<keyword evidence="2" id="KW-0489">Methyltransferase</keyword>
<organism evidence="7 8">
    <name type="scientific">Achromobacter kerstersii</name>
    <dbReference type="NCBI Taxonomy" id="1353890"/>
    <lineage>
        <taxon>Bacteria</taxon>
        <taxon>Pseudomonadati</taxon>
        <taxon>Pseudomonadota</taxon>
        <taxon>Betaproteobacteria</taxon>
        <taxon>Burkholderiales</taxon>
        <taxon>Alcaligenaceae</taxon>
        <taxon>Achromobacter</taxon>
    </lineage>
</organism>
<dbReference type="Pfam" id="PF02353">
    <property type="entry name" value="CMAS"/>
    <property type="match status" value="1"/>
</dbReference>
<keyword evidence="8" id="KW-1185">Reference proteome</keyword>
<dbReference type="Proteomes" id="UP000494269">
    <property type="component" value="Unassembled WGS sequence"/>
</dbReference>